<dbReference type="KEGG" id="sre:PTSG_01787"/>
<proteinExistence type="inferred from homology"/>
<keyword evidence="20" id="KW-1185">Reference proteome</keyword>
<evidence type="ECO:0000259" key="17">
    <source>
        <dbReference type="Pfam" id="PF02668"/>
    </source>
</evidence>
<comment type="similarity">
    <text evidence="4">Belongs to the gamma-BBH/TMLD family.</text>
</comment>
<evidence type="ECO:0000256" key="15">
    <source>
        <dbReference type="ARBA" id="ARBA00049334"/>
    </source>
</evidence>
<evidence type="ECO:0000256" key="7">
    <source>
        <dbReference type="ARBA" id="ARBA00022873"/>
    </source>
</evidence>
<sequence>MISKQASKPLIQVVRRLAFLHVTHNPSGWRSFPSTSGGLRHCSTQRRPLQRKQSRATASMLMMRRVLLRVAAPHHQRGLAEPGLRSLVTSARARVQAEQRQGSTGGGAASVTVGDREVRVDWGDGSSNAFSFIWLQDHSPAVLHPTSRQRMIDTVSIDPTEAPEAISVKGNELHLSWKSSREANTPPTIYNLDWLRANAYGGDASDSSTASTPRATGAAHQASTAKTKASGWSMLGPVSYVQPKTWYGPELPLQSFDAREDSHDAQRAVLETLLRDGLVHLHHMPEGRDALRAVFQRFGMLRRTFYADDIWDLRVVADADVNDTAMTTIELPPHTDCTYHAMPPGLQLFSCLQNRATGGESWFVDGRAIYDTLARESPEAADFFATTVLPFYCIEDGIYLCAEGKVFTLDANKQLTQFRYNNSDRGPLAGMPAHVVDAFYTHLPVLTRVMLSDELALLKRVKDNEMVVVDNHRCLHARKAFQGARSFVGAYIDMDHFHSQCRLHGLELARA</sequence>
<dbReference type="FunCoup" id="F2TYY8">
    <property type="interactions" value="425"/>
</dbReference>
<dbReference type="OMA" id="EKVCIQP"/>
<dbReference type="PANTHER" id="PTHR10696:SF51">
    <property type="entry name" value="TRIMETHYLLYSINE DIOXYGENASE, MITOCHONDRIAL"/>
    <property type="match status" value="1"/>
</dbReference>
<dbReference type="Pfam" id="PF02668">
    <property type="entry name" value="TauD"/>
    <property type="match status" value="1"/>
</dbReference>
<evidence type="ECO:0000256" key="13">
    <source>
        <dbReference type="ARBA" id="ARBA00032283"/>
    </source>
</evidence>
<evidence type="ECO:0000256" key="1">
    <source>
        <dbReference type="ARBA" id="ARBA00001954"/>
    </source>
</evidence>
<dbReference type="GO" id="GO:0050353">
    <property type="term" value="F:trimethyllysine dioxygenase activity"/>
    <property type="evidence" value="ECO:0007669"/>
    <property type="project" value="UniProtKB-EC"/>
</dbReference>
<dbReference type="Gene3D" id="3.30.2020.30">
    <property type="match status" value="1"/>
</dbReference>
<dbReference type="SUPFAM" id="SSF51197">
    <property type="entry name" value="Clavaminate synthase-like"/>
    <property type="match status" value="1"/>
</dbReference>
<dbReference type="GO" id="GO:0005739">
    <property type="term" value="C:mitochondrion"/>
    <property type="evidence" value="ECO:0007669"/>
    <property type="project" value="TreeGrafter"/>
</dbReference>
<evidence type="ECO:0000313" key="19">
    <source>
        <dbReference type="EMBL" id="EGD78812.1"/>
    </source>
</evidence>
<comment type="cofactor">
    <cofactor evidence="1">
        <name>Fe(2+)</name>
        <dbReference type="ChEBI" id="CHEBI:29033"/>
    </cofactor>
</comment>
<keyword evidence="7" id="KW-0124">Carnitine biosynthesis</keyword>
<evidence type="ECO:0000256" key="12">
    <source>
        <dbReference type="ARBA" id="ARBA00031778"/>
    </source>
</evidence>
<dbReference type="STRING" id="946362.F2TYY8"/>
<protein>
    <recommendedName>
        <fullName evidence="5">trimethyllysine dioxygenase</fullName>
        <ecNumber evidence="5">1.14.11.8</ecNumber>
    </recommendedName>
    <alternativeName>
        <fullName evidence="12">Epsilon-trimethyllysine 2-oxoglutarate dioxygenase</fullName>
    </alternativeName>
    <alternativeName>
        <fullName evidence="11">TML hydroxylase</fullName>
    </alternativeName>
    <alternativeName>
        <fullName evidence="13">TML-alpha-ketoglutarate dioxygenase</fullName>
    </alternativeName>
</protein>
<dbReference type="InterPro" id="IPR038492">
    <property type="entry name" value="GBBH-like_N_sf"/>
</dbReference>
<dbReference type="Pfam" id="PF06155">
    <property type="entry name" value="GBBH-like_N"/>
    <property type="match status" value="1"/>
</dbReference>
<evidence type="ECO:0000256" key="5">
    <source>
        <dbReference type="ARBA" id="ARBA00012267"/>
    </source>
</evidence>
<evidence type="ECO:0000313" key="20">
    <source>
        <dbReference type="Proteomes" id="UP000007799"/>
    </source>
</evidence>
<evidence type="ECO:0000256" key="2">
    <source>
        <dbReference type="ARBA" id="ARBA00001961"/>
    </source>
</evidence>
<dbReference type="GO" id="GO:0046872">
    <property type="term" value="F:metal ion binding"/>
    <property type="evidence" value="ECO:0007669"/>
    <property type="project" value="UniProtKB-KW"/>
</dbReference>
<dbReference type="InterPro" id="IPR003819">
    <property type="entry name" value="TauD/TfdA-like"/>
</dbReference>
<dbReference type="InterPro" id="IPR010376">
    <property type="entry name" value="GBBH-like_N"/>
</dbReference>
<comment type="cofactor">
    <cofactor evidence="2">
        <name>L-ascorbate</name>
        <dbReference type="ChEBI" id="CHEBI:38290"/>
    </cofactor>
</comment>
<evidence type="ECO:0000256" key="14">
    <source>
        <dbReference type="ARBA" id="ARBA00046008"/>
    </source>
</evidence>
<feature type="domain" description="TauD/TfdA-like" evidence="17">
    <location>
        <begin position="255"/>
        <end position="491"/>
    </location>
</feature>
<comment type="pathway">
    <text evidence="3">Amine and polyamine biosynthesis; carnitine biosynthesis.</text>
</comment>
<dbReference type="InterPro" id="IPR050411">
    <property type="entry name" value="AlphaKG_dependent_hydroxylases"/>
</dbReference>
<evidence type="ECO:0000256" key="11">
    <source>
        <dbReference type="ARBA" id="ARBA00030363"/>
    </source>
</evidence>
<dbReference type="PANTHER" id="PTHR10696">
    <property type="entry name" value="GAMMA-BUTYROBETAINE HYDROXYLASE-RELATED"/>
    <property type="match status" value="1"/>
</dbReference>
<dbReference type="InterPro" id="IPR042098">
    <property type="entry name" value="TauD-like_sf"/>
</dbReference>
<gene>
    <name evidence="19" type="ORF">PTSG_01787</name>
</gene>
<dbReference type="AlphaFoldDB" id="F2TYY8"/>
<name>F2TYY8_SALR5</name>
<evidence type="ECO:0000256" key="8">
    <source>
        <dbReference type="ARBA" id="ARBA00022964"/>
    </source>
</evidence>
<comment type="catalytic activity">
    <reaction evidence="15">
        <text>N(6),N(6),N(6)-trimethyl-L-lysine + 2-oxoglutarate + O2 = (3S)-3-hydroxy-N(6),N(6),N(6)-trimethyl-L-lysine + succinate + CO2</text>
        <dbReference type="Rhea" id="RHEA:14181"/>
        <dbReference type="ChEBI" id="CHEBI:15379"/>
        <dbReference type="ChEBI" id="CHEBI:16526"/>
        <dbReference type="ChEBI" id="CHEBI:16810"/>
        <dbReference type="ChEBI" id="CHEBI:30031"/>
        <dbReference type="ChEBI" id="CHEBI:58100"/>
        <dbReference type="ChEBI" id="CHEBI:141499"/>
        <dbReference type="EC" id="1.14.11.8"/>
    </reaction>
</comment>
<dbReference type="Gene3D" id="3.60.130.10">
    <property type="entry name" value="Clavaminate synthase-like"/>
    <property type="match status" value="1"/>
</dbReference>
<keyword evidence="8" id="KW-0223">Dioxygenase</keyword>
<evidence type="ECO:0000256" key="6">
    <source>
        <dbReference type="ARBA" id="ARBA00022723"/>
    </source>
</evidence>
<evidence type="ECO:0000256" key="9">
    <source>
        <dbReference type="ARBA" id="ARBA00023002"/>
    </source>
</evidence>
<evidence type="ECO:0000256" key="4">
    <source>
        <dbReference type="ARBA" id="ARBA00008654"/>
    </source>
</evidence>
<comment type="function">
    <text evidence="14">Converts trimethyllysine (TML) into hydroxytrimethyllysine (HTML).</text>
</comment>
<evidence type="ECO:0000259" key="18">
    <source>
        <dbReference type="Pfam" id="PF06155"/>
    </source>
</evidence>
<dbReference type="GeneID" id="16078362"/>
<evidence type="ECO:0000256" key="10">
    <source>
        <dbReference type="ARBA" id="ARBA00023004"/>
    </source>
</evidence>
<feature type="domain" description="Gamma-butyrobetaine hydroxylase-like N-terminal" evidence="18">
    <location>
        <begin position="114"/>
        <end position="196"/>
    </location>
</feature>
<feature type="region of interest" description="Disordered" evidence="16">
    <location>
        <begin position="203"/>
        <end position="223"/>
    </location>
</feature>
<dbReference type="OrthoDB" id="408743at2759"/>
<keyword evidence="9" id="KW-0560">Oxidoreductase</keyword>
<keyword evidence="6" id="KW-0479">Metal-binding</keyword>
<dbReference type="RefSeq" id="XP_004997768.1">
    <property type="nucleotide sequence ID" value="XM_004997711.1"/>
</dbReference>
<dbReference type="EC" id="1.14.11.8" evidence="5"/>
<dbReference type="InParanoid" id="F2TYY8"/>
<dbReference type="Proteomes" id="UP000007799">
    <property type="component" value="Unassembled WGS sequence"/>
</dbReference>
<evidence type="ECO:0000256" key="16">
    <source>
        <dbReference type="SAM" id="MobiDB-lite"/>
    </source>
</evidence>
<evidence type="ECO:0000256" key="3">
    <source>
        <dbReference type="ARBA" id="ARBA00005022"/>
    </source>
</evidence>
<dbReference type="GO" id="GO:0045329">
    <property type="term" value="P:carnitine biosynthetic process"/>
    <property type="evidence" value="ECO:0007669"/>
    <property type="project" value="UniProtKB-KW"/>
</dbReference>
<keyword evidence="10" id="KW-0408">Iron</keyword>
<reference evidence="19" key="1">
    <citation type="submission" date="2009-08" db="EMBL/GenBank/DDBJ databases">
        <title>Annotation of Salpingoeca rosetta.</title>
        <authorList>
            <consortium name="The Broad Institute Genome Sequencing Platform"/>
            <person name="Russ C."/>
            <person name="Cuomo C."/>
            <person name="Burger G."/>
            <person name="Gray M.W."/>
            <person name="Holland P.W.H."/>
            <person name="King N."/>
            <person name="Lang F.B.F."/>
            <person name="Roger A.J."/>
            <person name="Ruiz-Trillo I."/>
            <person name="Young S.K."/>
            <person name="Zeng Q."/>
            <person name="Gargeya S."/>
            <person name="Alvarado L."/>
            <person name="Berlin A."/>
            <person name="Chapman S.B."/>
            <person name="Chen Z."/>
            <person name="Freedman E."/>
            <person name="Gellesch M."/>
            <person name="Goldberg J."/>
            <person name="Griggs A."/>
            <person name="Gujja S."/>
            <person name="Heilman E."/>
            <person name="Heiman D."/>
            <person name="Howarth C."/>
            <person name="Mehta T."/>
            <person name="Neiman D."/>
            <person name="Pearson M."/>
            <person name="Roberts A."/>
            <person name="Saif S."/>
            <person name="Shea T."/>
            <person name="Shenoy N."/>
            <person name="Sisk P."/>
            <person name="Stolte C."/>
            <person name="Sykes S."/>
            <person name="White J."/>
            <person name="Yandava C."/>
            <person name="Haas B."/>
            <person name="Nusbaum C."/>
            <person name="Birren B."/>
        </authorList>
    </citation>
    <scope>NUCLEOTIDE SEQUENCE [LARGE SCALE GENOMIC DNA]</scope>
    <source>
        <strain evidence="19">ATCC 50818</strain>
    </source>
</reference>
<dbReference type="EMBL" id="GL832957">
    <property type="protein sequence ID" value="EGD78812.1"/>
    <property type="molecule type" value="Genomic_DNA"/>
</dbReference>
<feature type="compositionally biased region" description="Polar residues" evidence="16">
    <location>
        <begin position="205"/>
        <end position="214"/>
    </location>
</feature>
<accession>F2TYY8</accession>
<dbReference type="eggNOG" id="KOG3889">
    <property type="taxonomic scope" value="Eukaryota"/>
</dbReference>
<organism evidence="20">
    <name type="scientific">Salpingoeca rosetta (strain ATCC 50818 / BSB-021)</name>
    <dbReference type="NCBI Taxonomy" id="946362"/>
    <lineage>
        <taxon>Eukaryota</taxon>
        <taxon>Choanoflagellata</taxon>
        <taxon>Craspedida</taxon>
        <taxon>Salpingoecidae</taxon>
        <taxon>Salpingoeca</taxon>
    </lineage>
</organism>